<accession>A0ABP0UKI1</accession>
<evidence type="ECO:0000313" key="1">
    <source>
        <dbReference type="EMBL" id="CAK9223195.1"/>
    </source>
</evidence>
<proteinExistence type="predicted"/>
<sequence>MLMIGGGSSLYSPEIPPLSLQSIAAWSSFGNVCCSILDSCAAVCGLSIVCDFRSEDMLVIAGTSVFTRQRFLRRQKSLVKSFAA</sequence>
<gene>
    <name evidence="1" type="ORF">CSSPTR1EN2_LOCUS16710</name>
</gene>
<organism evidence="1 2">
    <name type="scientific">Sphagnum troendelagicum</name>
    <dbReference type="NCBI Taxonomy" id="128251"/>
    <lineage>
        <taxon>Eukaryota</taxon>
        <taxon>Viridiplantae</taxon>
        <taxon>Streptophyta</taxon>
        <taxon>Embryophyta</taxon>
        <taxon>Bryophyta</taxon>
        <taxon>Sphagnophytina</taxon>
        <taxon>Sphagnopsida</taxon>
        <taxon>Sphagnales</taxon>
        <taxon>Sphagnaceae</taxon>
        <taxon>Sphagnum</taxon>
    </lineage>
</organism>
<dbReference type="Proteomes" id="UP001497512">
    <property type="component" value="Chromosome 4"/>
</dbReference>
<evidence type="ECO:0000313" key="2">
    <source>
        <dbReference type="Proteomes" id="UP001497512"/>
    </source>
</evidence>
<keyword evidence="2" id="KW-1185">Reference proteome</keyword>
<reference evidence="1" key="1">
    <citation type="submission" date="2024-02" db="EMBL/GenBank/DDBJ databases">
        <authorList>
            <consortium name="ELIXIR-Norway"/>
            <consortium name="Elixir Norway"/>
        </authorList>
    </citation>
    <scope>NUCLEOTIDE SEQUENCE</scope>
</reference>
<protein>
    <submittedName>
        <fullName evidence="1">Uncharacterized protein</fullName>
    </submittedName>
</protein>
<name>A0ABP0UKI1_9BRYO</name>
<dbReference type="EMBL" id="OZ019896">
    <property type="protein sequence ID" value="CAK9223195.1"/>
    <property type="molecule type" value="Genomic_DNA"/>
</dbReference>